<gene>
    <name evidence="2" type="ORF">H5410_013059</name>
</gene>
<evidence type="ECO:0000256" key="1">
    <source>
        <dbReference type="SAM" id="Phobius"/>
    </source>
</evidence>
<protein>
    <submittedName>
        <fullName evidence="2">Uncharacterized protein</fullName>
    </submittedName>
</protein>
<evidence type="ECO:0000313" key="3">
    <source>
        <dbReference type="Proteomes" id="UP000824120"/>
    </source>
</evidence>
<dbReference type="Proteomes" id="UP000824120">
    <property type="component" value="Chromosome 2"/>
</dbReference>
<feature type="transmembrane region" description="Helical" evidence="1">
    <location>
        <begin position="57"/>
        <end position="76"/>
    </location>
</feature>
<comment type="caution">
    <text evidence="2">The sequence shown here is derived from an EMBL/GenBank/DDBJ whole genome shotgun (WGS) entry which is preliminary data.</text>
</comment>
<name>A0A9J6AU23_SOLCO</name>
<dbReference type="AlphaFoldDB" id="A0A9J6AU23"/>
<accession>A0A9J6AU23</accession>
<keyword evidence="1" id="KW-1133">Transmembrane helix</keyword>
<proteinExistence type="predicted"/>
<keyword evidence="3" id="KW-1185">Reference proteome</keyword>
<sequence>MKRPPCMDLTLAFMFYYCDPRLECVLERLDMESFVLRELVTSNQGLPNSNLDLVRSFNVRFSGAIWVIWALIRLLGFRRDTKKF</sequence>
<keyword evidence="1" id="KW-0812">Transmembrane</keyword>
<organism evidence="2 3">
    <name type="scientific">Solanum commersonii</name>
    <name type="common">Commerson's wild potato</name>
    <name type="synonym">Commerson's nightshade</name>
    <dbReference type="NCBI Taxonomy" id="4109"/>
    <lineage>
        <taxon>Eukaryota</taxon>
        <taxon>Viridiplantae</taxon>
        <taxon>Streptophyta</taxon>
        <taxon>Embryophyta</taxon>
        <taxon>Tracheophyta</taxon>
        <taxon>Spermatophyta</taxon>
        <taxon>Magnoliopsida</taxon>
        <taxon>eudicotyledons</taxon>
        <taxon>Gunneridae</taxon>
        <taxon>Pentapetalae</taxon>
        <taxon>asterids</taxon>
        <taxon>lamiids</taxon>
        <taxon>Solanales</taxon>
        <taxon>Solanaceae</taxon>
        <taxon>Solanoideae</taxon>
        <taxon>Solaneae</taxon>
        <taxon>Solanum</taxon>
    </lineage>
</organism>
<reference evidence="2 3" key="1">
    <citation type="submission" date="2020-09" db="EMBL/GenBank/DDBJ databases">
        <title>De no assembly of potato wild relative species, Solanum commersonii.</title>
        <authorList>
            <person name="Cho K."/>
        </authorList>
    </citation>
    <scope>NUCLEOTIDE SEQUENCE [LARGE SCALE GENOMIC DNA]</scope>
    <source>
        <strain evidence="2">LZ3.2</strain>
        <tissue evidence="2">Leaf</tissue>
    </source>
</reference>
<keyword evidence="1" id="KW-0472">Membrane</keyword>
<dbReference type="EMBL" id="JACXVP010000002">
    <property type="protein sequence ID" value="KAG5627841.1"/>
    <property type="molecule type" value="Genomic_DNA"/>
</dbReference>
<evidence type="ECO:0000313" key="2">
    <source>
        <dbReference type="EMBL" id="KAG5627841.1"/>
    </source>
</evidence>